<sequence>MRFLVLRNLPSPSLTERNPPFQTSRRRRVLLPLLHPTAICVLPNPSSSLSILSKLSVAAATVVSLPSRRGLVFVPSSHLSPATWQTNIHDS</sequence>
<gene>
    <name evidence="1" type="ORF">LTRI10_LOCUS35032</name>
</gene>
<name>A0AAV2F8G0_9ROSI</name>
<proteinExistence type="predicted"/>
<dbReference type="EMBL" id="OZ034819">
    <property type="protein sequence ID" value="CAL1394536.1"/>
    <property type="molecule type" value="Genomic_DNA"/>
</dbReference>
<evidence type="ECO:0000313" key="1">
    <source>
        <dbReference type="EMBL" id="CAL1394536.1"/>
    </source>
</evidence>
<dbReference type="AlphaFoldDB" id="A0AAV2F8G0"/>
<evidence type="ECO:0000313" key="2">
    <source>
        <dbReference type="Proteomes" id="UP001497516"/>
    </source>
</evidence>
<organism evidence="1 2">
    <name type="scientific">Linum trigynum</name>
    <dbReference type="NCBI Taxonomy" id="586398"/>
    <lineage>
        <taxon>Eukaryota</taxon>
        <taxon>Viridiplantae</taxon>
        <taxon>Streptophyta</taxon>
        <taxon>Embryophyta</taxon>
        <taxon>Tracheophyta</taxon>
        <taxon>Spermatophyta</taxon>
        <taxon>Magnoliopsida</taxon>
        <taxon>eudicotyledons</taxon>
        <taxon>Gunneridae</taxon>
        <taxon>Pentapetalae</taxon>
        <taxon>rosids</taxon>
        <taxon>fabids</taxon>
        <taxon>Malpighiales</taxon>
        <taxon>Linaceae</taxon>
        <taxon>Linum</taxon>
    </lineage>
</organism>
<accession>A0AAV2F8G0</accession>
<keyword evidence="2" id="KW-1185">Reference proteome</keyword>
<dbReference type="Proteomes" id="UP001497516">
    <property type="component" value="Chromosome 6"/>
</dbReference>
<reference evidence="1 2" key="1">
    <citation type="submission" date="2024-04" db="EMBL/GenBank/DDBJ databases">
        <authorList>
            <person name="Fracassetti M."/>
        </authorList>
    </citation>
    <scope>NUCLEOTIDE SEQUENCE [LARGE SCALE GENOMIC DNA]</scope>
</reference>
<protein>
    <submittedName>
        <fullName evidence="1">Uncharacterized protein</fullName>
    </submittedName>
</protein>